<dbReference type="PROSITE" id="PS50075">
    <property type="entry name" value="CARRIER"/>
    <property type="match status" value="1"/>
</dbReference>
<dbReference type="OrthoDB" id="9810922at2"/>
<reference evidence="4 5" key="1">
    <citation type="submission" date="2018-11" db="EMBL/GenBank/DDBJ databases">
        <title>Chryseotalea sanarue gen. nov., sp., nov., a member of the family Cytophagaceae, isolated from a brackish lake in Hamamatsu Japan.</title>
        <authorList>
            <person name="Maejima Y."/>
            <person name="Iino T."/>
            <person name="Muraguchi Y."/>
            <person name="Fukuda K."/>
            <person name="Ohkuma M."/>
            <person name="Moriuchi R."/>
            <person name="Dohra H."/>
            <person name="Kimbara K."/>
            <person name="Shintani M."/>
        </authorList>
    </citation>
    <scope>NUCLEOTIDE SEQUENCE [LARGE SCALE GENOMIC DNA]</scope>
    <source>
        <strain evidence="4 5">Ys</strain>
    </source>
</reference>
<dbReference type="Proteomes" id="UP000288227">
    <property type="component" value="Unassembled WGS sequence"/>
</dbReference>
<evidence type="ECO:0000256" key="2">
    <source>
        <dbReference type="ARBA" id="ARBA00022553"/>
    </source>
</evidence>
<dbReference type="GO" id="GO:0005829">
    <property type="term" value="C:cytosol"/>
    <property type="evidence" value="ECO:0007669"/>
    <property type="project" value="TreeGrafter"/>
</dbReference>
<protein>
    <recommendedName>
        <fullName evidence="3">Carrier domain-containing protein</fullName>
    </recommendedName>
</protein>
<evidence type="ECO:0000256" key="1">
    <source>
        <dbReference type="ARBA" id="ARBA00022450"/>
    </source>
</evidence>
<dbReference type="InterPro" id="IPR009081">
    <property type="entry name" value="PP-bd_ACP"/>
</dbReference>
<keyword evidence="1" id="KW-0596">Phosphopantetheine</keyword>
<gene>
    <name evidence="4" type="ORF">SanaruYs_05970</name>
</gene>
<proteinExistence type="predicted"/>
<dbReference type="RefSeq" id="WP_127121023.1">
    <property type="nucleotide sequence ID" value="NZ_BHXQ01000001.1"/>
</dbReference>
<sequence>MSKEEIKKRVFKALKNIAPDTEPEKLSENSNIRKSLMIDSFDFLQFIVALDNEFAIQTPEEDYGKIGTLEELTSYILEQKSKNAIS</sequence>
<name>A0A401U698_9BACT</name>
<dbReference type="GO" id="GO:0009245">
    <property type="term" value="P:lipid A biosynthetic process"/>
    <property type="evidence" value="ECO:0007669"/>
    <property type="project" value="TreeGrafter"/>
</dbReference>
<dbReference type="InterPro" id="IPR036736">
    <property type="entry name" value="ACP-like_sf"/>
</dbReference>
<comment type="caution">
    <text evidence="4">The sequence shown here is derived from an EMBL/GenBank/DDBJ whole genome shotgun (WGS) entry which is preliminary data.</text>
</comment>
<keyword evidence="2" id="KW-0597">Phosphoprotein</keyword>
<dbReference type="Pfam" id="PF00550">
    <property type="entry name" value="PP-binding"/>
    <property type="match status" value="1"/>
</dbReference>
<dbReference type="AlphaFoldDB" id="A0A401U698"/>
<dbReference type="GO" id="GO:0000035">
    <property type="term" value="F:acyl binding"/>
    <property type="evidence" value="ECO:0007669"/>
    <property type="project" value="TreeGrafter"/>
</dbReference>
<organism evidence="4 5">
    <name type="scientific">Chryseotalea sanaruensis</name>
    <dbReference type="NCBI Taxonomy" id="2482724"/>
    <lineage>
        <taxon>Bacteria</taxon>
        <taxon>Pseudomonadati</taxon>
        <taxon>Bacteroidota</taxon>
        <taxon>Cytophagia</taxon>
        <taxon>Cytophagales</taxon>
        <taxon>Chryseotaleaceae</taxon>
        <taxon>Chryseotalea</taxon>
    </lineage>
</organism>
<dbReference type="PANTHER" id="PTHR20863:SF76">
    <property type="entry name" value="CARRIER DOMAIN-CONTAINING PROTEIN"/>
    <property type="match status" value="1"/>
</dbReference>
<dbReference type="PANTHER" id="PTHR20863">
    <property type="entry name" value="ACYL CARRIER PROTEIN"/>
    <property type="match status" value="1"/>
</dbReference>
<keyword evidence="5" id="KW-1185">Reference proteome</keyword>
<evidence type="ECO:0000259" key="3">
    <source>
        <dbReference type="PROSITE" id="PS50075"/>
    </source>
</evidence>
<dbReference type="Gene3D" id="1.10.1200.10">
    <property type="entry name" value="ACP-like"/>
    <property type="match status" value="1"/>
</dbReference>
<dbReference type="InterPro" id="IPR003231">
    <property type="entry name" value="ACP"/>
</dbReference>
<evidence type="ECO:0000313" key="4">
    <source>
        <dbReference type="EMBL" id="GCC50382.1"/>
    </source>
</evidence>
<feature type="domain" description="Carrier" evidence="3">
    <location>
        <begin position="4"/>
        <end position="80"/>
    </location>
</feature>
<dbReference type="SUPFAM" id="SSF47336">
    <property type="entry name" value="ACP-like"/>
    <property type="match status" value="1"/>
</dbReference>
<dbReference type="GO" id="GO:0016020">
    <property type="term" value="C:membrane"/>
    <property type="evidence" value="ECO:0007669"/>
    <property type="project" value="GOC"/>
</dbReference>
<dbReference type="EMBL" id="BHXQ01000001">
    <property type="protein sequence ID" value="GCC50382.1"/>
    <property type="molecule type" value="Genomic_DNA"/>
</dbReference>
<evidence type="ECO:0000313" key="5">
    <source>
        <dbReference type="Proteomes" id="UP000288227"/>
    </source>
</evidence>
<accession>A0A401U698</accession>
<dbReference type="GO" id="GO:0000036">
    <property type="term" value="F:acyl carrier activity"/>
    <property type="evidence" value="ECO:0007669"/>
    <property type="project" value="TreeGrafter"/>
</dbReference>